<gene>
    <name evidence="9" type="ORF">SAMN04489867_3341</name>
</gene>
<keyword evidence="3" id="KW-0560">Oxidoreductase</keyword>
<dbReference type="Gene3D" id="3.40.50.720">
    <property type="entry name" value="NAD(P)-binding Rossmann-like Domain"/>
    <property type="match status" value="1"/>
</dbReference>
<proteinExistence type="inferred from homology"/>
<evidence type="ECO:0000256" key="4">
    <source>
        <dbReference type="ARBA" id="ARBA00023027"/>
    </source>
</evidence>
<dbReference type="SUPFAM" id="SSF48179">
    <property type="entry name" value="6-phosphogluconate dehydrogenase C-terminal domain-like"/>
    <property type="match status" value="1"/>
</dbReference>
<evidence type="ECO:0000259" key="8">
    <source>
        <dbReference type="Pfam" id="PF08125"/>
    </source>
</evidence>
<dbReference type="FunFam" id="3.40.50.720:FF:000129">
    <property type="entry name" value="D-mannonate oxidoreductase"/>
    <property type="match status" value="1"/>
</dbReference>
<dbReference type="RefSeq" id="WP_231961328.1">
    <property type="nucleotide sequence ID" value="NZ_LT629711.1"/>
</dbReference>
<evidence type="ECO:0000256" key="3">
    <source>
        <dbReference type="ARBA" id="ARBA00023002"/>
    </source>
</evidence>
<comment type="similarity">
    <text evidence="6">Belongs to the mannitol dehydrogenase family. UxuB subfamily.</text>
</comment>
<evidence type="ECO:0000256" key="1">
    <source>
        <dbReference type="ARBA" id="ARBA00012939"/>
    </source>
</evidence>
<dbReference type="InterPro" id="IPR023027">
    <property type="entry name" value="Mannitol_DH_CS"/>
</dbReference>
<sequence>MTQEHIAHPRAAAGAALLPVVPEWVASPTYDRSQVTASIVHFGVGGFHRSHEAVYLDTLMNQGQALEWGICGVGVLPHDRRIIDTLDAQRGLYTVVVKHPDGKWSAQVVGSIVEVVFAPADPGYVVDRLADDRTRIVSMTITEGGYLVNQETGEFDAGDPGIQQDLAPGAVPHTVFGYVVAALARRRDQGRAPFTVMSCDNLPDNGDVAKRMICAFARLKDPGLADWMEANVAFPNSMVDRITPVTTEQDIERLTDQFGVTDLWPVVCEPFSQWVLEDRFTQGRPPFEDAGVQLVEDVVPYELMKLRLLNASHQALCYLGYLAGHTYAHEVCQDPLFVRMLATFMEQEASPTLQPVPGVDLADYRRQLLERFANPEIRDPLTRLCAESSDRIPQWLVPVIRHNLRTGGAIDVSALVVASWARYAEGLDERGRPIDVVDRRREAVTAAAARRHEDPLAFIRDRDLFGDLADDERFTAAYTKALTGLHEKGAVATTQAVLDA</sequence>
<organism evidence="9 10">
    <name type="scientific">Pedococcus dokdonensis</name>
    <dbReference type="NCBI Taxonomy" id="443156"/>
    <lineage>
        <taxon>Bacteria</taxon>
        <taxon>Bacillati</taxon>
        <taxon>Actinomycetota</taxon>
        <taxon>Actinomycetes</taxon>
        <taxon>Micrococcales</taxon>
        <taxon>Intrasporangiaceae</taxon>
        <taxon>Pedococcus</taxon>
    </lineage>
</organism>
<evidence type="ECO:0000259" key="7">
    <source>
        <dbReference type="Pfam" id="PF01232"/>
    </source>
</evidence>
<comment type="catalytic activity">
    <reaction evidence="5">
        <text>D-mannitol 1-phosphate + NAD(+) = beta-D-fructose 6-phosphate + NADH + H(+)</text>
        <dbReference type="Rhea" id="RHEA:19661"/>
        <dbReference type="ChEBI" id="CHEBI:15378"/>
        <dbReference type="ChEBI" id="CHEBI:57540"/>
        <dbReference type="ChEBI" id="CHEBI:57634"/>
        <dbReference type="ChEBI" id="CHEBI:57945"/>
        <dbReference type="ChEBI" id="CHEBI:61381"/>
        <dbReference type="EC" id="1.1.1.17"/>
    </reaction>
</comment>
<keyword evidence="4" id="KW-0520">NAD</keyword>
<dbReference type="Proteomes" id="UP000199077">
    <property type="component" value="Chromosome I"/>
</dbReference>
<dbReference type="Pfam" id="PF08125">
    <property type="entry name" value="Mannitol_dh_C"/>
    <property type="match status" value="1"/>
</dbReference>
<dbReference type="SUPFAM" id="SSF51735">
    <property type="entry name" value="NAD(P)-binding Rossmann-fold domains"/>
    <property type="match status" value="1"/>
</dbReference>
<dbReference type="PROSITE" id="PS00974">
    <property type="entry name" value="MANNITOL_DHGENASE"/>
    <property type="match status" value="1"/>
</dbReference>
<feature type="domain" description="Mannitol dehydrogenase C-terminal" evidence="8">
    <location>
        <begin position="297"/>
        <end position="483"/>
    </location>
</feature>
<dbReference type="InterPro" id="IPR050988">
    <property type="entry name" value="Mannitol_DH/Oxidoreductase"/>
</dbReference>
<dbReference type="InterPro" id="IPR013328">
    <property type="entry name" value="6PGD_dom2"/>
</dbReference>
<evidence type="ECO:0000313" key="10">
    <source>
        <dbReference type="Proteomes" id="UP000199077"/>
    </source>
</evidence>
<dbReference type="InterPro" id="IPR000669">
    <property type="entry name" value="Mannitol_DH"/>
</dbReference>
<dbReference type="InterPro" id="IPR013118">
    <property type="entry name" value="Mannitol_DH_C"/>
</dbReference>
<dbReference type="InterPro" id="IPR013131">
    <property type="entry name" value="Mannitol_DH_N"/>
</dbReference>
<evidence type="ECO:0000256" key="5">
    <source>
        <dbReference type="ARBA" id="ARBA00048615"/>
    </source>
</evidence>
<dbReference type="PRINTS" id="PR00084">
    <property type="entry name" value="MTLDHDRGNASE"/>
</dbReference>
<dbReference type="PANTHER" id="PTHR43362:SF1">
    <property type="entry name" value="MANNITOL DEHYDROGENASE 2-RELATED"/>
    <property type="match status" value="1"/>
</dbReference>
<evidence type="ECO:0000256" key="2">
    <source>
        <dbReference type="ARBA" id="ARBA00016219"/>
    </source>
</evidence>
<dbReference type="InterPro" id="IPR008927">
    <property type="entry name" value="6-PGluconate_DH-like_C_sf"/>
</dbReference>
<dbReference type="Pfam" id="PF01232">
    <property type="entry name" value="Mannitol_dh"/>
    <property type="match status" value="1"/>
</dbReference>
<evidence type="ECO:0000256" key="6">
    <source>
        <dbReference type="ARBA" id="ARBA00061451"/>
    </source>
</evidence>
<dbReference type="GO" id="GO:0008926">
    <property type="term" value="F:mannitol-1-phosphate 5-dehydrogenase activity"/>
    <property type="evidence" value="ECO:0007669"/>
    <property type="project" value="UniProtKB-EC"/>
</dbReference>
<keyword evidence="10" id="KW-1185">Reference proteome</keyword>
<name>A0A1H0UIA3_9MICO</name>
<evidence type="ECO:0000313" key="9">
    <source>
        <dbReference type="EMBL" id="SDP65909.1"/>
    </source>
</evidence>
<dbReference type="AlphaFoldDB" id="A0A1H0UIA3"/>
<accession>A0A1H0UIA3</accession>
<protein>
    <recommendedName>
        <fullName evidence="2">Mannitol-1-phosphate 5-dehydrogenase</fullName>
        <ecNumber evidence="1">1.1.1.17</ecNumber>
    </recommendedName>
</protein>
<dbReference type="STRING" id="443156.SAMN04489867_3341"/>
<feature type="domain" description="Mannitol dehydrogenase N-terminal" evidence="7">
    <location>
        <begin position="38"/>
        <end position="288"/>
    </location>
</feature>
<dbReference type="GO" id="GO:0019594">
    <property type="term" value="P:mannitol metabolic process"/>
    <property type="evidence" value="ECO:0007669"/>
    <property type="project" value="InterPro"/>
</dbReference>
<dbReference type="EMBL" id="LT629711">
    <property type="protein sequence ID" value="SDP65909.1"/>
    <property type="molecule type" value="Genomic_DNA"/>
</dbReference>
<dbReference type="Gene3D" id="1.10.1040.10">
    <property type="entry name" value="N-(1-d-carboxylethyl)-l-norvaline Dehydrogenase, domain 2"/>
    <property type="match status" value="1"/>
</dbReference>
<reference evidence="10" key="1">
    <citation type="submission" date="2016-10" db="EMBL/GenBank/DDBJ databases">
        <authorList>
            <person name="Varghese N."/>
            <person name="Submissions S."/>
        </authorList>
    </citation>
    <scope>NUCLEOTIDE SEQUENCE [LARGE SCALE GENOMIC DNA]</scope>
    <source>
        <strain evidence="10">DSM 22329</strain>
    </source>
</reference>
<dbReference type="InterPro" id="IPR036291">
    <property type="entry name" value="NAD(P)-bd_dom_sf"/>
</dbReference>
<dbReference type="PANTHER" id="PTHR43362">
    <property type="entry name" value="MANNITOL DEHYDROGENASE DSF1-RELATED"/>
    <property type="match status" value="1"/>
</dbReference>
<dbReference type="EC" id="1.1.1.17" evidence="1"/>